<keyword evidence="3" id="KW-0812">Transmembrane</keyword>
<dbReference type="PANTHER" id="PTHR22550">
    <property type="entry name" value="SPORE GERMINATION PROTEIN"/>
    <property type="match status" value="1"/>
</dbReference>
<dbReference type="Pfam" id="PF03323">
    <property type="entry name" value="GerA"/>
    <property type="match status" value="1"/>
</dbReference>
<reference evidence="4 5" key="1">
    <citation type="journal article" date="2020" name="Cell Host Microbe">
        <title>Functional and Genomic Variation between Human-Derived Isolates of Lachnospiraceae Reveals Inter- and Intra-Species Diversity.</title>
        <authorList>
            <person name="Sorbara M.T."/>
            <person name="Littmann E.R."/>
            <person name="Fontana E."/>
            <person name="Moody T.U."/>
            <person name="Kohout C.E."/>
            <person name="Gjonbalaj M."/>
            <person name="Eaton V."/>
            <person name="Seok R."/>
            <person name="Leiner I.M."/>
            <person name="Pamer E.G."/>
        </authorList>
    </citation>
    <scope>NUCLEOTIDE SEQUENCE [LARGE SCALE GENOMIC DNA]</scope>
    <source>
        <strain evidence="4 5">MSK.14.16</strain>
    </source>
</reference>
<dbReference type="PANTHER" id="PTHR22550:SF5">
    <property type="entry name" value="LEUCINE ZIPPER PROTEIN 4"/>
    <property type="match status" value="1"/>
</dbReference>
<name>A0ABX2GZ31_9FIRM</name>
<dbReference type="PIRSF" id="PIRSF005690">
    <property type="entry name" value="GerBA"/>
    <property type="match status" value="1"/>
</dbReference>
<dbReference type="InterPro" id="IPR004995">
    <property type="entry name" value="Spore_Ger"/>
</dbReference>
<dbReference type="Proteomes" id="UP000821846">
    <property type="component" value="Unassembled WGS sequence"/>
</dbReference>
<organism evidence="4 5">
    <name type="scientific">Faecalicatena fissicatena</name>
    <dbReference type="NCBI Taxonomy" id="290055"/>
    <lineage>
        <taxon>Bacteria</taxon>
        <taxon>Bacillati</taxon>
        <taxon>Bacillota</taxon>
        <taxon>Clostridia</taxon>
        <taxon>Lachnospirales</taxon>
        <taxon>Lachnospiraceae</taxon>
        <taxon>Faecalicatena</taxon>
    </lineage>
</organism>
<evidence type="ECO:0000256" key="2">
    <source>
        <dbReference type="ARBA" id="ARBA00023136"/>
    </source>
</evidence>
<accession>A0ABX2GZ31</accession>
<keyword evidence="5" id="KW-1185">Reference proteome</keyword>
<evidence type="ECO:0000256" key="1">
    <source>
        <dbReference type="ARBA" id="ARBA00005278"/>
    </source>
</evidence>
<feature type="transmembrane region" description="Helical" evidence="3">
    <location>
        <begin position="374"/>
        <end position="398"/>
    </location>
</feature>
<feature type="transmembrane region" description="Helical" evidence="3">
    <location>
        <begin position="418"/>
        <end position="442"/>
    </location>
</feature>
<feature type="transmembrane region" description="Helical" evidence="3">
    <location>
        <begin position="293"/>
        <end position="315"/>
    </location>
</feature>
<keyword evidence="3" id="KW-1133">Transmembrane helix</keyword>
<dbReference type="InterPro" id="IPR050768">
    <property type="entry name" value="UPF0353/GerABKA_families"/>
</dbReference>
<comment type="similarity">
    <text evidence="1">Belongs to the GerABKA family.</text>
</comment>
<comment type="caution">
    <text evidence="4">The sequence shown here is derived from an EMBL/GenBank/DDBJ whole genome shotgun (WGS) entry which is preliminary data.</text>
</comment>
<evidence type="ECO:0000313" key="5">
    <source>
        <dbReference type="Proteomes" id="UP000821846"/>
    </source>
</evidence>
<evidence type="ECO:0000256" key="3">
    <source>
        <dbReference type="SAM" id="Phobius"/>
    </source>
</evidence>
<dbReference type="EMBL" id="JAAWUZ010000020">
    <property type="protein sequence ID" value="NSG30066.1"/>
    <property type="molecule type" value="Genomic_DNA"/>
</dbReference>
<sequence length="499" mass="55533">MSQEDRRMRISLHLSENQNEVQKQIENCADILFRPLLIGEKEKTEAFLIYIEVAVSNLMLEDSVIGKLLNRLLSMDTKEIYGTLENNSLGISDTKELFTLEEAMAAMFAGNAVLFVDGYDRAIKIGSKGYPGSGVQKTDSEKGLRGSKEAFSESVKMNTALIRKRIRNAKMKAEEKQVGRYSATTTALLYLDGVVYLPICEEMRKRLDAFEVDGIEDGGMIEYLTRKKKEGRFPVYQTTERPDRAAQAILEGRVVLLTDNSPEALIFPATLNSLFQTADDYYRNERIVTFLRLIRYVAAFLALALPGLYVAAATFHPQLLPGNLIRSMAEARSGVPFPTAAEVLLMELSFELLREAGLRMPGPAGNTIGIVGGLIVGQAAVSANLVSPITVTVAALTALGSFSIPNEELSEVFRLWKYGILLLGSCFGILGVMLGCFLLLMLMAEQESYGIPWLYPYVGGNLNERADEKDSMFLAAARKRKRRPIFAKWGNRIRFRRKS</sequence>
<keyword evidence="2 3" id="KW-0472">Membrane</keyword>
<gene>
    <name evidence="4" type="ORF">HFM93_07205</name>
</gene>
<evidence type="ECO:0000313" key="4">
    <source>
        <dbReference type="EMBL" id="NSG30066.1"/>
    </source>
</evidence>
<proteinExistence type="inferred from homology"/>
<protein>
    <submittedName>
        <fullName evidence="4">Spore germination protein</fullName>
    </submittedName>
</protein>